<evidence type="ECO:0000313" key="7">
    <source>
        <dbReference type="EMBL" id="PTQ86822.1"/>
    </source>
</evidence>
<keyword evidence="12" id="KW-1185">Reference proteome</keyword>
<gene>
    <name evidence="7" type="ORF">C8R28_100816</name>
    <name evidence="8" type="ORF">SAMN05216406_12730</name>
    <name evidence="9" type="ORF">SAMN05421510_103315</name>
    <name evidence="10" type="ORF">SAMN06297164_2724</name>
</gene>
<evidence type="ECO:0000313" key="14">
    <source>
        <dbReference type="Proteomes" id="UP000244110"/>
    </source>
</evidence>
<dbReference type="OrthoDB" id="9794512at2"/>
<sequence>MLETIIRKELSMLFISPLAWILLALIQFLFAGFFLMRLDAFLEIQSQLLQMINSPGITEVVISSSFALAAIILLMITPILSMRLLAEERRNHTLTLLISSPVAIIDIVLGKFLSIMIFFVFVIMLIIALSISLRIGGTLDLGLLLSNAIGLLLLSACFSALGLYISSLTAQPVIAAIGSLGMLLGLWMIDLIANETSGWMHYISLLKHFRYFNQGLIDSLSIAYFILFIVTFLVLTIRHLDGERLHG</sequence>
<dbReference type="GO" id="GO:0140359">
    <property type="term" value="F:ABC-type transporter activity"/>
    <property type="evidence" value="ECO:0007669"/>
    <property type="project" value="InterPro"/>
</dbReference>
<dbReference type="PANTHER" id="PTHR30294:SF29">
    <property type="entry name" value="MULTIDRUG ABC TRANSPORTER PERMEASE YBHS-RELATED"/>
    <property type="match status" value="1"/>
</dbReference>
<keyword evidence="5 6" id="KW-0472">Membrane</keyword>
<accession>A0A0S3AM00</accession>
<evidence type="ECO:0000313" key="10">
    <source>
        <dbReference type="EMBL" id="SOD20674.1"/>
    </source>
</evidence>
<evidence type="ECO:0000313" key="8">
    <source>
        <dbReference type="EMBL" id="SDU13887.1"/>
    </source>
</evidence>
<reference evidence="8 11" key="2">
    <citation type="submission" date="2016-10" db="EMBL/GenBank/DDBJ databases">
        <authorList>
            <person name="de Groot N.N."/>
        </authorList>
    </citation>
    <scope>NUCLEOTIDE SEQUENCE [LARGE SCALE GENOMIC DNA]</scope>
    <source>
        <strain evidence="8">Nm10</strain>
        <strain evidence="9 11">Nm9</strain>
    </source>
</reference>
<evidence type="ECO:0000313" key="11">
    <source>
        <dbReference type="Proteomes" id="UP000181998"/>
    </source>
</evidence>
<dbReference type="InterPro" id="IPR051449">
    <property type="entry name" value="ABC-2_transporter_component"/>
</dbReference>
<feature type="transmembrane region" description="Helical" evidence="6">
    <location>
        <begin position="148"/>
        <end position="167"/>
    </location>
</feature>
<protein>
    <submittedName>
        <fullName evidence="7">ABC-2 type transport system permease protein</fullName>
    </submittedName>
</protein>
<dbReference type="PANTHER" id="PTHR30294">
    <property type="entry name" value="MEMBRANE COMPONENT OF ABC TRANSPORTER YHHJ-RELATED"/>
    <property type="match status" value="1"/>
</dbReference>
<proteinExistence type="predicted"/>
<evidence type="ECO:0000256" key="2">
    <source>
        <dbReference type="ARBA" id="ARBA00022475"/>
    </source>
</evidence>
<evidence type="ECO:0000313" key="13">
    <source>
        <dbReference type="Proteomes" id="UP000219335"/>
    </source>
</evidence>
<comment type="subcellular location">
    <subcellularLocation>
        <location evidence="1">Cell membrane</location>
        <topology evidence="1">Multi-pass membrane protein</topology>
    </subcellularLocation>
</comment>
<evidence type="ECO:0000256" key="3">
    <source>
        <dbReference type="ARBA" id="ARBA00022692"/>
    </source>
</evidence>
<feature type="transmembrane region" description="Helical" evidence="6">
    <location>
        <begin position="215"/>
        <end position="237"/>
    </location>
</feature>
<name>A0A0S3AM00_9PROT</name>
<reference evidence="12" key="1">
    <citation type="submission" date="2016-10" db="EMBL/GenBank/DDBJ databases">
        <authorList>
            <person name="Varghese N."/>
            <person name="Submissions S."/>
        </authorList>
    </citation>
    <scope>NUCLEOTIDE SEQUENCE [LARGE SCALE GENOMIC DNA]</scope>
    <source>
        <strain evidence="12">Nm10</strain>
    </source>
</reference>
<dbReference type="KEGG" id="nur:ATY38_13545"/>
<feature type="transmembrane region" description="Helical" evidence="6">
    <location>
        <begin position="12"/>
        <end position="36"/>
    </location>
</feature>
<evidence type="ECO:0000313" key="9">
    <source>
        <dbReference type="EMBL" id="SEQ27402.1"/>
    </source>
</evidence>
<keyword evidence="2" id="KW-1003">Cell membrane</keyword>
<feature type="transmembrane region" description="Helical" evidence="6">
    <location>
        <begin position="115"/>
        <end position="136"/>
    </location>
</feature>
<dbReference type="GO" id="GO:0005886">
    <property type="term" value="C:plasma membrane"/>
    <property type="evidence" value="ECO:0007669"/>
    <property type="project" value="UniProtKB-SubCell"/>
</dbReference>
<evidence type="ECO:0000256" key="4">
    <source>
        <dbReference type="ARBA" id="ARBA00022989"/>
    </source>
</evidence>
<dbReference type="STRING" id="44577.ATY38_13545"/>
<dbReference type="Pfam" id="PF12679">
    <property type="entry name" value="ABC2_membrane_2"/>
    <property type="match status" value="1"/>
</dbReference>
<evidence type="ECO:0000313" key="12">
    <source>
        <dbReference type="Proteomes" id="UP000182882"/>
    </source>
</evidence>
<feature type="transmembrane region" description="Helical" evidence="6">
    <location>
        <begin position="56"/>
        <end position="80"/>
    </location>
</feature>
<reference evidence="7 14" key="4">
    <citation type="submission" date="2018-04" db="EMBL/GenBank/DDBJ databases">
        <title>Active sludge and wastewater microbial communities from Klosterneuburg, Austria.</title>
        <authorList>
            <person name="Wagner M."/>
        </authorList>
    </citation>
    <scope>NUCLEOTIDE SEQUENCE [LARGE SCALE GENOMIC DNA]</scope>
    <source>
        <strain evidence="7 14">Nm4</strain>
    </source>
</reference>
<evidence type="ECO:0000256" key="6">
    <source>
        <dbReference type="SAM" id="Phobius"/>
    </source>
</evidence>
<dbReference type="AlphaFoldDB" id="A0A0S3AM00"/>
<keyword evidence="3 6" id="KW-0812">Transmembrane</keyword>
<dbReference type="Proteomes" id="UP000181998">
    <property type="component" value="Unassembled WGS sequence"/>
</dbReference>
<organism evidence="7 14">
    <name type="scientific">Nitrosomonas ureae</name>
    <dbReference type="NCBI Taxonomy" id="44577"/>
    <lineage>
        <taxon>Bacteria</taxon>
        <taxon>Pseudomonadati</taxon>
        <taxon>Pseudomonadota</taxon>
        <taxon>Betaproteobacteria</taxon>
        <taxon>Nitrosomonadales</taxon>
        <taxon>Nitrosomonadaceae</taxon>
        <taxon>Nitrosomonas</taxon>
    </lineage>
</organism>
<dbReference type="Proteomes" id="UP000244110">
    <property type="component" value="Unassembled WGS sequence"/>
</dbReference>
<dbReference type="EMBL" id="FNLN01000027">
    <property type="protein sequence ID" value="SDU13887.1"/>
    <property type="molecule type" value="Genomic_DNA"/>
</dbReference>
<dbReference type="Proteomes" id="UP000182882">
    <property type="component" value="Unassembled WGS sequence"/>
</dbReference>
<dbReference type="RefSeq" id="WP_062559755.1">
    <property type="nucleotide sequence ID" value="NZ_CP013341.1"/>
</dbReference>
<reference evidence="10 13" key="3">
    <citation type="submission" date="2017-09" db="EMBL/GenBank/DDBJ databases">
        <authorList>
            <person name="Ehlers B."/>
            <person name="Leendertz F.H."/>
        </authorList>
    </citation>
    <scope>NUCLEOTIDE SEQUENCE [LARGE SCALE GENOMIC DNA]</scope>
    <source>
        <strain evidence="10 13">Nm42</strain>
    </source>
</reference>
<dbReference type="EMBL" id="QAOL01000008">
    <property type="protein sequence ID" value="PTQ86822.1"/>
    <property type="molecule type" value="Genomic_DNA"/>
</dbReference>
<evidence type="ECO:0000256" key="1">
    <source>
        <dbReference type="ARBA" id="ARBA00004651"/>
    </source>
</evidence>
<keyword evidence="4 6" id="KW-1133">Transmembrane helix</keyword>
<dbReference type="Proteomes" id="UP000219335">
    <property type="component" value="Unassembled WGS sequence"/>
</dbReference>
<dbReference type="EMBL" id="OCMU01000002">
    <property type="protein sequence ID" value="SOD20674.1"/>
    <property type="molecule type" value="Genomic_DNA"/>
</dbReference>
<feature type="transmembrane region" description="Helical" evidence="6">
    <location>
        <begin position="173"/>
        <end position="194"/>
    </location>
</feature>
<dbReference type="EMBL" id="FOFX01000033">
    <property type="protein sequence ID" value="SEQ27402.1"/>
    <property type="molecule type" value="Genomic_DNA"/>
</dbReference>
<evidence type="ECO:0000256" key="5">
    <source>
        <dbReference type="ARBA" id="ARBA00023136"/>
    </source>
</evidence>